<feature type="transmembrane region" description="Helical" evidence="8">
    <location>
        <begin position="703"/>
        <end position="726"/>
    </location>
</feature>
<comment type="caution">
    <text evidence="10">The sequence shown here is derived from an EMBL/GenBank/DDBJ whole genome shotgun (WGS) entry which is preliminary data.</text>
</comment>
<comment type="subcellular location">
    <subcellularLocation>
        <location evidence="1">Cell membrane</location>
        <topology evidence="1">Multi-pass membrane protein</topology>
    </subcellularLocation>
</comment>
<feature type="compositionally biased region" description="Acidic residues" evidence="7">
    <location>
        <begin position="885"/>
        <end position="912"/>
    </location>
</feature>
<feature type="signal peptide" evidence="9">
    <location>
        <begin position="1"/>
        <end position="21"/>
    </location>
</feature>
<name>A0ABM9N872_9RICK</name>
<evidence type="ECO:0000256" key="1">
    <source>
        <dbReference type="ARBA" id="ARBA00004651"/>
    </source>
</evidence>
<feature type="chain" id="PRO_5046844208" evidence="9">
    <location>
        <begin position="22"/>
        <end position="993"/>
    </location>
</feature>
<feature type="transmembrane region" description="Helical" evidence="8">
    <location>
        <begin position="747"/>
        <end position="769"/>
    </location>
</feature>
<organism evidence="10 11">
    <name type="scientific">Candidatus Xenohaliotis californiensis</name>
    <dbReference type="NCBI Taxonomy" id="84677"/>
    <lineage>
        <taxon>Bacteria</taxon>
        <taxon>Pseudomonadati</taxon>
        <taxon>Pseudomonadota</taxon>
        <taxon>Alphaproteobacteria</taxon>
        <taxon>Rickettsiales</taxon>
        <taxon>Anaplasmataceae</taxon>
        <taxon>Candidatus Xenohaliotis</taxon>
    </lineage>
</organism>
<evidence type="ECO:0000256" key="2">
    <source>
        <dbReference type="ARBA" id="ARBA00007802"/>
    </source>
</evidence>
<evidence type="ECO:0000313" key="11">
    <source>
        <dbReference type="Proteomes" id="UP001314181"/>
    </source>
</evidence>
<feature type="compositionally biased region" description="Basic and acidic residues" evidence="7">
    <location>
        <begin position="863"/>
        <end position="884"/>
    </location>
</feature>
<dbReference type="EMBL" id="CAWVOK010000023">
    <property type="protein sequence ID" value="CAK8163116.1"/>
    <property type="molecule type" value="Genomic_DNA"/>
</dbReference>
<sequence length="993" mass="110100">MVRLSRLLVLALILSLITGCANDVCITPEEIYTESTSIVMHAYPKEPSDSEKKDKPWLELGWIKAGFRHNANADINLKTSGNANMCGISKDELEASSKIPLDQTNDAYFTIDYSTAQQDINVNMQVLKGDLVSFHLDKIRVPIDCNNPQSNVNIRDKDACMNGTEIDVKGQKIKIDKYQGSSIGVDYGSSKTKPSNFVFRSMPYNWIAGGENGAYDVIVPMSTNDLDKQDCNTMRNNRDKYSAYIINRICGFFCSDTSDMINGNCVLGLMTDSDTQKIDNKAELRNQYLPSIAKFYIQKDSHRHTMTVDPVLKIDTPYKVDNSGSLFATRLSKFYALYGGFKLKVKRDCSQRAYNSLYLYISDTPPNAKPSDQNAIRVSSLKDIAPKGNIKTANTGMTHSYMIDKTLPLGDIYLGFDTDGDIIENNTGKINVTLGRPRVLKGAISKGIMNTRDSILNLVQGKHIDKTTGLRSGGASDEIYSQILRNVQFRMIIYAIVSLFVMMQGIFYFTGIAPLTKEAVIISILKVAIVMSLMAPATAAVYRNFLQSIFINGMDYIINITTSFNKGFSTKTDFNFIDSSLGRFTIHETWVQVLALFLSGPLGWLALFCILVSLAVYGFVAIKAIVLYLMSLILIVFLTALMPLFILTLLFKFTSRIFHTWIKILVTNMIKPILIFITLAILNQLMMSAFFDVFNFSVCDDCILSFRIFAELGLFCILSGPVPVGYDPVLTFEEKAKRASAMFQTTLFTLPVKMEDLFFMVFIAFAAKIMAERSATMASSITGTFGGSIGFHTVAGMMDSAMGLIGMDKESRDRRARSLYQSAMSKKADLTATEKDALKDTGAKRADGSRTNASNASATRISKPNDLDMKDSKRKESAGAKDLDDLLDEPIDPYDGEEIYDEINDDEMDDISDESRDGIDQAGDDSNPAESSNTEDLSDAQPKDTDSSQNTADTSDNSNTPSKDDEEKATRSTIDVDNNEPNINNDEGDNDLK</sequence>
<evidence type="ECO:0000256" key="6">
    <source>
        <dbReference type="ARBA" id="ARBA00023136"/>
    </source>
</evidence>
<evidence type="ECO:0000313" key="10">
    <source>
        <dbReference type="EMBL" id="CAK8163116.1"/>
    </source>
</evidence>
<feature type="transmembrane region" description="Helical" evidence="8">
    <location>
        <begin position="625"/>
        <end position="651"/>
    </location>
</feature>
<reference evidence="10 11" key="1">
    <citation type="submission" date="2024-01" db="EMBL/GenBank/DDBJ databases">
        <authorList>
            <person name="Kunselman E."/>
        </authorList>
    </citation>
    <scope>NUCLEOTIDE SEQUENCE [LARGE SCALE GENOMIC DNA]</scope>
    <source>
        <strain evidence="10">2 abalone samples</strain>
    </source>
</reference>
<keyword evidence="4 9" id="KW-0732">Signal</keyword>
<keyword evidence="11" id="KW-1185">Reference proteome</keyword>
<keyword evidence="6 8" id="KW-0472">Membrane</keyword>
<feature type="compositionally biased region" description="Basic and acidic residues" evidence="7">
    <location>
        <begin position="831"/>
        <end position="848"/>
    </location>
</feature>
<dbReference type="Pfam" id="PF04610">
    <property type="entry name" value="TrbL"/>
    <property type="match status" value="1"/>
</dbReference>
<feature type="region of interest" description="Disordered" evidence="7">
    <location>
        <begin position="831"/>
        <end position="993"/>
    </location>
</feature>
<feature type="compositionally biased region" description="Polar residues" evidence="7">
    <location>
        <begin position="947"/>
        <end position="961"/>
    </location>
</feature>
<gene>
    <name evidence="10" type="ORF">CAXC1_300013</name>
</gene>
<feature type="transmembrane region" description="Helical" evidence="8">
    <location>
        <begin position="593"/>
        <end position="619"/>
    </location>
</feature>
<comment type="similarity">
    <text evidence="2">Belongs to the TrbL/VirB6 family.</text>
</comment>
<protein>
    <submittedName>
        <fullName evidence="10">Type IV secretion system protein VirB6</fullName>
    </submittedName>
</protein>
<keyword evidence="3 8" id="KW-0812">Transmembrane</keyword>
<dbReference type="InterPro" id="IPR007688">
    <property type="entry name" value="Conjugal_tfr_TrbL/VirB6"/>
</dbReference>
<evidence type="ECO:0000256" key="8">
    <source>
        <dbReference type="SAM" id="Phobius"/>
    </source>
</evidence>
<evidence type="ECO:0000256" key="9">
    <source>
        <dbReference type="SAM" id="SignalP"/>
    </source>
</evidence>
<accession>A0ABM9N872</accession>
<feature type="transmembrane region" description="Helical" evidence="8">
    <location>
        <begin position="519"/>
        <end position="539"/>
    </location>
</feature>
<feature type="transmembrane region" description="Helical" evidence="8">
    <location>
        <begin position="672"/>
        <end position="691"/>
    </location>
</feature>
<feature type="compositionally biased region" description="Polar residues" evidence="7">
    <location>
        <begin position="849"/>
        <end position="862"/>
    </location>
</feature>
<feature type="compositionally biased region" description="Polar residues" evidence="7">
    <location>
        <begin position="971"/>
        <end position="985"/>
    </location>
</feature>
<feature type="transmembrane region" description="Helical" evidence="8">
    <location>
        <begin position="491"/>
        <end position="512"/>
    </location>
</feature>
<proteinExistence type="inferred from homology"/>
<dbReference type="PROSITE" id="PS51257">
    <property type="entry name" value="PROKAR_LIPOPROTEIN"/>
    <property type="match status" value="1"/>
</dbReference>
<evidence type="ECO:0000256" key="7">
    <source>
        <dbReference type="SAM" id="MobiDB-lite"/>
    </source>
</evidence>
<evidence type="ECO:0000256" key="5">
    <source>
        <dbReference type="ARBA" id="ARBA00022989"/>
    </source>
</evidence>
<dbReference type="Proteomes" id="UP001314181">
    <property type="component" value="Unassembled WGS sequence"/>
</dbReference>
<evidence type="ECO:0000256" key="4">
    <source>
        <dbReference type="ARBA" id="ARBA00022729"/>
    </source>
</evidence>
<dbReference type="RefSeq" id="WP_338364094.1">
    <property type="nucleotide sequence ID" value="NZ_CAWVOK010000023.1"/>
</dbReference>
<evidence type="ECO:0000256" key="3">
    <source>
        <dbReference type="ARBA" id="ARBA00022692"/>
    </source>
</evidence>
<keyword evidence="5 8" id="KW-1133">Transmembrane helix</keyword>